<sequence>MVEIKIGNATHYIMAFSPIKTWKGGRVTAPKYRAHQHAASIWCPFNESSPLCVCLWKRLMPSPDPIQCGNSPFLQNDRLNEFEYFNVEVDVARLQGSIGGARLRKATYSQIGNSRVWNIGNVIGIKCNAKITASLGFDLHSSKALRISHVFCHSYSICRKFNNSAKPIHLLREGSNANLVFILHYVHPLTIDDPQQRVALEHSSRYWIDSDGIGLKKSVAYILLMLKRAF</sequence>
<keyword evidence="2" id="KW-1185">Reference proteome</keyword>
<reference evidence="1" key="1">
    <citation type="journal article" date="2020" name="Stud. Mycol.">
        <title>101 Dothideomycetes genomes: a test case for predicting lifestyles and emergence of pathogens.</title>
        <authorList>
            <person name="Haridas S."/>
            <person name="Albert R."/>
            <person name="Binder M."/>
            <person name="Bloem J."/>
            <person name="Labutti K."/>
            <person name="Salamov A."/>
            <person name="Andreopoulos B."/>
            <person name="Baker S."/>
            <person name="Barry K."/>
            <person name="Bills G."/>
            <person name="Bluhm B."/>
            <person name="Cannon C."/>
            <person name="Castanera R."/>
            <person name="Culley D."/>
            <person name="Daum C."/>
            <person name="Ezra D."/>
            <person name="Gonzalez J."/>
            <person name="Henrissat B."/>
            <person name="Kuo A."/>
            <person name="Liang C."/>
            <person name="Lipzen A."/>
            <person name="Lutzoni F."/>
            <person name="Magnuson J."/>
            <person name="Mondo S."/>
            <person name="Nolan M."/>
            <person name="Ohm R."/>
            <person name="Pangilinan J."/>
            <person name="Park H.-J."/>
            <person name="Ramirez L."/>
            <person name="Alfaro M."/>
            <person name="Sun H."/>
            <person name="Tritt A."/>
            <person name="Yoshinaga Y."/>
            <person name="Zwiers L.-H."/>
            <person name="Turgeon B."/>
            <person name="Goodwin S."/>
            <person name="Spatafora J."/>
            <person name="Crous P."/>
            <person name="Grigoriev I."/>
        </authorList>
    </citation>
    <scope>NUCLEOTIDE SEQUENCE</scope>
    <source>
        <strain evidence="1">ATCC 200398</strain>
    </source>
</reference>
<protein>
    <submittedName>
        <fullName evidence="1">Uncharacterized protein</fullName>
    </submittedName>
</protein>
<name>A0ACB6R970_9PLEO</name>
<dbReference type="EMBL" id="MU003496">
    <property type="protein sequence ID" value="KAF2475590.1"/>
    <property type="molecule type" value="Genomic_DNA"/>
</dbReference>
<comment type="caution">
    <text evidence="1">The sequence shown here is derived from an EMBL/GenBank/DDBJ whole genome shotgun (WGS) entry which is preliminary data.</text>
</comment>
<dbReference type="Proteomes" id="UP000799755">
    <property type="component" value="Unassembled WGS sequence"/>
</dbReference>
<evidence type="ECO:0000313" key="1">
    <source>
        <dbReference type="EMBL" id="KAF2475590.1"/>
    </source>
</evidence>
<organism evidence="1 2">
    <name type="scientific">Lindgomyces ingoldianus</name>
    <dbReference type="NCBI Taxonomy" id="673940"/>
    <lineage>
        <taxon>Eukaryota</taxon>
        <taxon>Fungi</taxon>
        <taxon>Dikarya</taxon>
        <taxon>Ascomycota</taxon>
        <taxon>Pezizomycotina</taxon>
        <taxon>Dothideomycetes</taxon>
        <taxon>Pleosporomycetidae</taxon>
        <taxon>Pleosporales</taxon>
        <taxon>Lindgomycetaceae</taxon>
        <taxon>Lindgomyces</taxon>
    </lineage>
</organism>
<gene>
    <name evidence="1" type="ORF">BDR25DRAFT_350954</name>
</gene>
<accession>A0ACB6R970</accession>
<proteinExistence type="predicted"/>
<evidence type="ECO:0000313" key="2">
    <source>
        <dbReference type="Proteomes" id="UP000799755"/>
    </source>
</evidence>